<evidence type="ECO:0008006" key="4">
    <source>
        <dbReference type="Google" id="ProtNLM"/>
    </source>
</evidence>
<keyword evidence="1" id="KW-0732">Signal</keyword>
<dbReference type="Proteomes" id="UP001597387">
    <property type="component" value="Unassembled WGS sequence"/>
</dbReference>
<protein>
    <recommendedName>
        <fullName evidence="4">Fibronectin type-III domain-containing protein</fullName>
    </recommendedName>
</protein>
<sequence length="318" mass="35404">MKLNLTLKSGAVLFCLLLLSSCSEFIEKDLDDSKVFLTSPGDNHETNKYNQTFWWEPIDNASYRLQIASPSFTNIAELLIDTLIKGNNKFSITLDPGEYEWRVRAENSGTSGLYSTRSLVVHESSIAAQQIQVKGPGSGYITNQKNITFNWYGLFGSEMYRIQIDTNNFSDPAKLVFDSATPSLSHAVSLTKDQSYQWRIRAEAGADEVSKWSPIFQFTLDATAPDKVNLSLPSNGQVVNKPVTLQWAGVEGASKYQLVVYKADGGTNYNSSYPMLLNGTSFSFNEGQFNETLYWKVRAVDAAGNYGAFSEVRSFTVQ</sequence>
<feature type="signal peptide" evidence="1">
    <location>
        <begin position="1"/>
        <end position="25"/>
    </location>
</feature>
<evidence type="ECO:0000256" key="1">
    <source>
        <dbReference type="SAM" id="SignalP"/>
    </source>
</evidence>
<dbReference type="EMBL" id="JBHUHZ010000001">
    <property type="protein sequence ID" value="MFD2162266.1"/>
    <property type="molecule type" value="Genomic_DNA"/>
</dbReference>
<comment type="caution">
    <text evidence="2">The sequence shown here is derived from an EMBL/GenBank/DDBJ whole genome shotgun (WGS) entry which is preliminary data.</text>
</comment>
<dbReference type="RefSeq" id="WP_255903956.1">
    <property type="nucleotide sequence ID" value="NZ_JAFMZO010000003.1"/>
</dbReference>
<dbReference type="SUPFAM" id="SSF49265">
    <property type="entry name" value="Fibronectin type III"/>
    <property type="match status" value="1"/>
</dbReference>
<gene>
    <name evidence="2" type="ORF">ACFSJU_07665</name>
</gene>
<dbReference type="InterPro" id="IPR013783">
    <property type="entry name" value="Ig-like_fold"/>
</dbReference>
<evidence type="ECO:0000313" key="2">
    <source>
        <dbReference type="EMBL" id="MFD2162266.1"/>
    </source>
</evidence>
<dbReference type="InterPro" id="IPR036116">
    <property type="entry name" value="FN3_sf"/>
</dbReference>
<name>A0ABW4ZKC2_9SPHI</name>
<organism evidence="2 3">
    <name type="scientific">Paradesertivirga mongoliensis</name>
    <dbReference type="NCBI Taxonomy" id="2100740"/>
    <lineage>
        <taxon>Bacteria</taxon>
        <taxon>Pseudomonadati</taxon>
        <taxon>Bacteroidota</taxon>
        <taxon>Sphingobacteriia</taxon>
        <taxon>Sphingobacteriales</taxon>
        <taxon>Sphingobacteriaceae</taxon>
        <taxon>Paradesertivirga</taxon>
    </lineage>
</organism>
<proteinExistence type="predicted"/>
<keyword evidence="3" id="KW-1185">Reference proteome</keyword>
<feature type="chain" id="PRO_5046126294" description="Fibronectin type-III domain-containing protein" evidence="1">
    <location>
        <begin position="26"/>
        <end position="318"/>
    </location>
</feature>
<evidence type="ECO:0000313" key="3">
    <source>
        <dbReference type="Proteomes" id="UP001597387"/>
    </source>
</evidence>
<reference evidence="3" key="1">
    <citation type="journal article" date="2019" name="Int. J. Syst. Evol. Microbiol.">
        <title>The Global Catalogue of Microorganisms (GCM) 10K type strain sequencing project: providing services to taxonomists for standard genome sequencing and annotation.</title>
        <authorList>
            <consortium name="The Broad Institute Genomics Platform"/>
            <consortium name="The Broad Institute Genome Sequencing Center for Infectious Disease"/>
            <person name="Wu L."/>
            <person name="Ma J."/>
        </authorList>
    </citation>
    <scope>NUCLEOTIDE SEQUENCE [LARGE SCALE GENOMIC DNA]</scope>
    <source>
        <strain evidence="3">KCTC 42217</strain>
    </source>
</reference>
<accession>A0ABW4ZKC2</accession>
<dbReference type="Gene3D" id="2.60.40.10">
    <property type="entry name" value="Immunoglobulins"/>
    <property type="match status" value="3"/>
</dbReference>
<dbReference type="PROSITE" id="PS51257">
    <property type="entry name" value="PROKAR_LIPOPROTEIN"/>
    <property type="match status" value="1"/>
</dbReference>